<comment type="caution">
    <text evidence="1">The sequence shown here is derived from an EMBL/GenBank/DDBJ whole genome shotgun (WGS) entry which is preliminary data.</text>
</comment>
<reference evidence="1" key="2">
    <citation type="journal article" date="2022" name="Res Sq">
        <title>Comparative Genomics Reveals Insights into the Divergent Evolution of Astigmatic Mites and Household Pest Adaptations.</title>
        <authorList>
            <person name="Xiong Q."/>
            <person name="Wan A.T.-Y."/>
            <person name="Liu X.-Y."/>
            <person name="Fung C.S.-H."/>
            <person name="Xiao X."/>
            <person name="Malainual N."/>
            <person name="Hou J."/>
            <person name="Wang L."/>
            <person name="Wang M."/>
            <person name="Yang K."/>
            <person name="Cui Y."/>
            <person name="Leung E."/>
            <person name="Nong W."/>
            <person name="Shin S.-K."/>
            <person name="Au S."/>
            <person name="Jeong K.Y."/>
            <person name="Chew F.T."/>
            <person name="Hui J."/>
            <person name="Leung T.F."/>
            <person name="Tungtrongchitr A."/>
            <person name="Zhong N."/>
            <person name="Liu Z."/>
            <person name="Tsui S."/>
        </authorList>
    </citation>
    <scope>NUCLEOTIDE SEQUENCE</scope>
    <source>
        <strain evidence="1">Derf</strain>
        <tissue evidence="1">Whole organism</tissue>
    </source>
</reference>
<reference evidence="1" key="1">
    <citation type="submission" date="2013-05" db="EMBL/GenBank/DDBJ databases">
        <authorList>
            <person name="Yim A.K.Y."/>
            <person name="Chan T.F."/>
            <person name="Ji K.M."/>
            <person name="Liu X.Y."/>
            <person name="Zhou J.W."/>
            <person name="Li R.Q."/>
            <person name="Yang K.Y."/>
            <person name="Li J."/>
            <person name="Li M."/>
            <person name="Law P.T.W."/>
            <person name="Wu Y.L."/>
            <person name="Cai Z.L."/>
            <person name="Qin H."/>
            <person name="Bao Y."/>
            <person name="Leung R.K.K."/>
            <person name="Ng P.K.S."/>
            <person name="Zou J."/>
            <person name="Zhong X.J."/>
            <person name="Ran P.X."/>
            <person name="Zhong N.S."/>
            <person name="Liu Z.G."/>
            <person name="Tsui S.K.W."/>
        </authorList>
    </citation>
    <scope>NUCLEOTIDE SEQUENCE</scope>
    <source>
        <strain evidence="1">Derf</strain>
        <tissue evidence="1">Whole organism</tissue>
    </source>
</reference>
<proteinExistence type="predicted"/>
<organism evidence="1 2">
    <name type="scientific">Dermatophagoides farinae</name>
    <name type="common">American house dust mite</name>
    <dbReference type="NCBI Taxonomy" id="6954"/>
    <lineage>
        <taxon>Eukaryota</taxon>
        <taxon>Metazoa</taxon>
        <taxon>Ecdysozoa</taxon>
        <taxon>Arthropoda</taxon>
        <taxon>Chelicerata</taxon>
        <taxon>Arachnida</taxon>
        <taxon>Acari</taxon>
        <taxon>Acariformes</taxon>
        <taxon>Sarcoptiformes</taxon>
        <taxon>Astigmata</taxon>
        <taxon>Psoroptidia</taxon>
        <taxon>Analgoidea</taxon>
        <taxon>Pyroglyphidae</taxon>
        <taxon>Dermatophagoidinae</taxon>
        <taxon>Dermatophagoides</taxon>
    </lineage>
</organism>
<keyword evidence="2" id="KW-1185">Reference proteome</keyword>
<accession>A0A922HQ87</accession>
<name>A0A922HQ87_DERFA</name>
<evidence type="ECO:0000313" key="2">
    <source>
        <dbReference type="Proteomes" id="UP000790347"/>
    </source>
</evidence>
<sequence>MNQIFSGIYGENFEHEPSVNERNKIRMIAKKIFNEIIFQNENFYDNGFDQRIKSYFDSIIDNINKLIKKDFDFI</sequence>
<dbReference type="EMBL" id="ASGP02000008">
    <property type="protein sequence ID" value="KAH9494240.1"/>
    <property type="molecule type" value="Genomic_DNA"/>
</dbReference>
<dbReference type="AlphaFoldDB" id="A0A922HQ87"/>
<evidence type="ECO:0000313" key="1">
    <source>
        <dbReference type="EMBL" id="KAH9494240.1"/>
    </source>
</evidence>
<gene>
    <name evidence="1" type="ORF">DERF_014942</name>
</gene>
<dbReference type="Proteomes" id="UP000790347">
    <property type="component" value="Unassembled WGS sequence"/>
</dbReference>
<protein>
    <submittedName>
        <fullName evidence="1">Uncharacterized protein</fullName>
    </submittedName>
</protein>